<keyword evidence="8" id="KW-1185">Reference proteome</keyword>
<evidence type="ECO:0000313" key="8">
    <source>
        <dbReference type="Proteomes" id="UP000028542"/>
    </source>
</evidence>
<dbReference type="Gene3D" id="2.70.70.10">
    <property type="entry name" value="Glucose Permease (Domain IIA)"/>
    <property type="match status" value="1"/>
</dbReference>
<name>A0A084JCL6_9CLOT</name>
<dbReference type="InterPro" id="IPR016047">
    <property type="entry name" value="M23ase_b-sheet_dom"/>
</dbReference>
<comment type="caution">
    <text evidence="7">The sequence shown here is derived from an EMBL/GenBank/DDBJ whole genome shotgun (WGS) entry which is preliminary data.</text>
</comment>
<dbReference type="RefSeq" id="WP_035132334.1">
    <property type="nucleotide sequence ID" value="NZ_JPMD01000019.1"/>
</dbReference>
<evidence type="ECO:0000256" key="2">
    <source>
        <dbReference type="SAM" id="Coils"/>
    </source>
</evidence>
<feature type="signal peptide" evidence="4">
    <location>
        <begin position="1"/>
        <end position="24"/>
    </location>
</feature>
<dbReference type="InterPro" id="IPR050570">
    <property type="entry name" value="Cell_wall_metabolism_enzyme"/>
</dbReference>
<evidence type="ECO:0000256" key="4">
    <source>
        <dbReference type="SAM" id="SignalP"/>
    </source>
</evidence>
<evidence type="ECO:0000256" key="3">
    <source>
        <dbReference type="SAM" id="MobiDB-lite"/>
    </source>
</evidence>
<dbReference type="AlphaFoldDB" id="A0A084JCL6"/>
<dbReference type="STRING" id="318464.IO99_08720"/>
<reference evidence="7 8" key="1">
    <citation type="submission" date="2014-07" db="EMBL/GenBank/DDBJ databases">
        <title>Draft genome of Clostridium sulfidigenes 113A isolated from sediments associated with methane hydrate from Krishna Godavari basin.</title>
        <authorList>
            <person name="Honkalas V.S."/>
            <person name="Dabir A.P."/>
            <person name="Arora P."/>
            <person name="Dhakephalkar P.K."/>
        </authorList>
    </citation>
    <scope>NUCLEOTIDE SEQUENCE [LARGE SCALE GENOMIC DNA]</scope>
    <source>
        <strain evidence="7 8">113A</strain>
    </source>
</reference>
<keyword evidence="2" id="KW-0175">Coiled coil</keyword>
<dbReference type="Proteomes" id="UP000028542">
    <property type="component" value="Unassembled WGS sequence"/>
</dbReference>
<feature type="domain" description="Peptidoglycan hydrolase PcsB coiled-coil" evidence="6">
    <location>
        <begin position="98"/>
        <end position="169"/>
    </location>
</feature>
<feature type="region of interest" description="Disordered" evidence="3">
    <location>
        <begin position="236"/>
        <end position="269"/>
    </location>
</feature>
<keyword evidence="1 4" id="KW-0732">Signal</keyword>
<feature type="coiled-coil region" evidence="2">
    <location>
        <begin position="157"/>
        <end position="226"/>
    </location>
</feature>
<dbReference type="CDD" id="cd12797">
    <property type="entry name" value="M23_peptidase"/>
    <property type="match status" value="1"/>
</dbReference>
<evidence type="ECO:0000259" key="5">
    <source>
        <dbReference type="Pfam" id="PF01551"/>
    </source>
</evidence>
<dbReference type="eggNOG" id="COG4942">
    <property type="taxonomic scope" value="Bacteria"/>
</dbReference>
<dbReference type="Gene3D" id="6.10.250.3150">
    <property type="match status" value="1"/>
</dbReference>
<gene>
    <name evidence="7" type="ORF">IO99_08720</name>
</gene>
<sequence length="397" mass="43366">MNKKLRFIAAVVVSCSLMSSTVLADDLSDAKSKSKEIETQIESNKAKVSELEENRDNILSEISELDNNMDKLYSEVNNLQAQISQSTNKIEELEERSSELKKELEANKKVMDKRLRVLYKNNGTSYIEILLSAEGFSDFFEKIDIINTLISFDNEEINKFKANQEELDKNIEASSEEKKTLENAKAIVDANLEELNAKKDEKTKLMAKAENELGTAEKLLAQNEAESEEILASITAMEKAASRPSRGGSSSQSNTKPSNSGSSSSQVSTNGMYSITGTRYAITSPFGYRTSPVGRGQEFHKGIDIGAPYGAPVYSLKAGTVTYAGWMEGYGNVVVVSHGDISTLYAHNSSLSVSVGQTVAGGQQLSNVGSTGWSTGPHIHFEVIKNGTNIDPAPYYF</sequence>
<protein>
    <submittedName>
        <fullName evidence="7">Uncharacterized protein</fullName>
    </submittedName>
</protein>
<feature type="coiled-coil region" evidence="2">
    <location>
        <begin position="27"/>
        <end position="121"/>
    </location>
</feature>
<dbReference type="Pfam" id="PF01551">
    <property type="entry name" value="Peptidase_M23"/>
    <property type="match status" value="1"/>
</dbReference>
<feature type="domain" description="M23ase beta-sheet core" evidence="5">
    <location>
        <begin position="299"/>
        <end position="392"/>
    </location>
</feature>
<organism evidence="7 8">
    <name type="scientific">Clostridium sulfidigenes</name>
    <dbReference type="NCBI Taxonomy" id="318464"/>
    <lineage>
        <taxon>Bacteria</taxon>
        <taxon>Bacillati</taxon>
        <taxon>Bacillota</taxon>
        <taxon>Clostridia</taxon>
        <taxon>Eubacteriales</taxon>
        <taxon>Clostridiaceae</taxon>
        <taxon>Clostridium</taxon>
    </lineage>
</organism>
<feature type="chain" id="PRO_5001777202" evidence="4">
    <location>
        <begin position="25"/>
        <end position="397"/>
    </location>
</feature>
<proteinExistence type="predicted"/>
<dbReference type="PANTHER" id="PTHR21666">
    <property type="entry name" value="PEPTIDASE-RELATED"/>
    <property type="match status" value="1"/>
</dbReference>
<dbReference type="InterPro" id="IPR057309">
    <property type="entry name" value="PcsB_CC"/>
</dbReference>
<dbReference type="PANTHER" id="PTHR21666:SF270">
    <property type="entry name" value="MUREIN HYDROLASE ACTIVATOR ENVC"/>
    <property type="match status" value="1"/>
</dbReference>
<dbReference type="EMBL" id="JPMD01000019">
    <property type="protein sequence ID" value="KEZ86700.1"/>
    <property type="molecule type" value="Genomic_DNA"/>
</dbReference>
<evidence type="ECO:0000313" key="7">
    <source>
        <dbReference type="EMBL" id="KEZ86700.1"/>
    </source>
</evidence>
<accession>A0A084JCL6</accession>
<evidence type="ECO:0000256" key="1">
    <source>
        <dbReference type="ARBA" id="ARBA00022729"/>
    </source>
</evidence>
<dbReference type="InterPro" id="IPR011055">
    <property type="entry name" value="Dup_hybrid_motif"/>
</dbReference>
<evidence type="ECO:0000259" key="6">
    <source>
        <dbReference type="Pfam" id="PF24568"/>
    </source>
</evidence>
<dbReference type="SUPFAM" id="SSF51261">
    <property type="entry name" value="Duplicated hybrid motif"/>
    <property type="match status" value="1"/>
</dbReference>
<dbReference type="Pfam" id="PF24568">
    <property type="entry name" value="CC_PcsB"/>
    <property type="match status" value="1"/>
</dbReference>
<feature type="compositionally biased region" description="Low complexity" evidence="3">
    <location>
        <begin position="242"/>
        <end position="269"/>
    </location>
</feature>
<dbReference type="GO" id="GO:0004222">
    <property type="term" value="F:metalloendopeptidase activity"/>
    <property type="evidence" value="ECO:0007669"/>
    <property type="project" value="TreeGrafter"/>
</dbReference>